<proteinExistence type="predicted"/>
<dbReference type="AlphaFoldDB" id="A0A2P2IJX3"/>
<evidence type="ECO:0000313" key="1">
    <source>
        <dbReference type="EMBL" id="MBW81525.1"/>
    </source>
</evidence>
<organism evidence="1">
    <name type="scientific">Rhizophora mucronata</name>
    <name type="common">Asiatic mangrove</name>
    <dbReference type="NCBI Taxonomy" id="61149"/>
    <lineage>
        <taxon>Eukaryota</taxon>
        <taxon>Viridiplantae</taxon>
        <taxon>Streptophyta</taxon>
        <taxon>Embryophyta</taxon>
        <taxon>Tracheophyta</taxon>
        <taxon>Spermatophyta</taxon>
        <taxon>Magnoliopsida</taxon>
        <taxon>eudicotyledons</taxon>
        <taxon>Gunneridae</taxon>
        <taxon>Pentapetalae</taxon>
        <taxon>rosids</taxon>
        <taxon>fabids</taxon>
        <taxon>Malpighiales</taxon>
        <taxon>Rhizophoraceae</taxon>
        <taxon>Rhizophora</taxon>
    </lineage>
</organism>
<dbReference type="EMBL" id="GGEC01001042">
    <property type="protein sequence ID" value="MBW81525.1"/>
    <property type="molecule type" value="Transcribed_RNA"/>
</dbReference>
<protein>
    <submittedName>
        <fullName evidence="1">Uncharacterized protein</fullName>
    </submittedName>
</protein>
<accession>A0A2P2IJX3</accession>
<name>A0A2P2IJX3_RHIMU</name>
<sequence length="19" mass="2203">MKDVGVYVFEILFPFAILT</sequence>
<reference evidence="1" key="1">
    <citation type="submission" date="2018-02" db="EMBL/GenBank/DDBJ databases">
        <title>Rhizophora mucronata_Transcriptome.</title>
        <authorList>
            <person name="Meera S.P."/>
            <person name="Sreeshan A."/>
            <person name="Augustine A."/>
        </authorList>
    </citation>
    <scope>NUCLEOTIDE SEQUENCE</scope>
    <source>
        <tissue evidence="1">Leaf</tissue>
    </source>
</reference>